<proteinExistence type="predicted"/>
<dbReference type="SUPFAM" id="SSF52374">
    <property type="entry name" value="Nucleotidylyl transferase"/>
    <property type="match status" value="1"/>
</dbReference>
<keyword evidence="6 12" id="KW-0548">Nucleotidyltransferase</keyword>
<evidence type="ECO:0000313" key="13">
    <source>
        <dbReference type="Proteomes" id="UP000579281"/>
    </source>
</evidence>
<dbReference type="GO" id="GO:0005524">
    <property type="term" value="F:ATP binding"/>
    <property type="evidence" value="ECO:0007669"/>
    <property type="project" value="UniProtKB-KW"/>
</dbReference>
<comment type="function">
    <text evidence="1">Catalyzes the reversible adenylation of nicotinate mononucleotide (NaMN) to nicotinic acid adenine dinucleotide (NaAD).</text>
</comment>
<comment type="catalytic activity">
    <reaction evidence="10">
        <text>nicotinate beta-D-ribonucleotide + ATP + H(+) = deamido-NAD(+) + diphosphate</text>
        <dbReference type="Rhea" id="RHEA:22860"/>
        <dbReference type="ChEBI" id="CHEBI:15378"/>
        <dbReference type="ChEBI" id="CHEBI:30616"/>
        <dbReference type="ChEBI" id="CHEBI:33019"/>
        <dbReference type="ChEBI" id="CHEBI:57502"/>
        <dbReference type="ChEBI" id="CHEBI:58437"/>
        <dbReference type="EC" id="2.7.7.18"/>
    </reaction>
</comment>
<reference evidence="12 13" key="1">
    <citation type="submission" date="2020-08" db="EMBL/GenBank/DDBJ databases">
        <title>Genomic Encyclopedia of Type Strains, Phase IV (KMG-IV): sequencing the most valuable type-strain genomes for metagenomic binning, comparative biology and taxonomic classification.</title>
        <authorList>
            <person name="Goeker M."/>
        </authorList>
    </citation>
    <scope>NUCLEOTIDE SEQUENCE [LARGE SCALE GENOMIC DNA]</scope>
    <source>
        <strain evidence="12 13">DSM 103526</strain>
    </source>
</reference>
<keyword evidence="13" id="KW-1185">Reference proteome</keyword>
<keyword evidence="8" id="KW-0067">ATP-binding</keyword>
<evidence type="ECO:0000256" key="2">
    <source>
        <dbReference type="ARBA" id="ARBA00005019"/>
    </source>
</evidence>
<accession>A0A841L943</accession>
<evidence type="ECO:0000256" key="5">
    <source>
        <dbReference type="ARBA" id="ARBA00022679"/>
    </source>
</evidence>
<dbReference type="GO" id="GO:0004515">
    <property type="term" value="F:nicotinate-nucleotide adenylyltransferase activity"/>
    <property type="evidence" value="ECO:0007669"/>
    <property type="project" value="UniProtKB-EC"/>
</dbReference>
<dbReference type="EC" id="2.7.7.18" evidence="3"/>
<evidence type="ECO:0000256" key="10">
    <source>
        <dbReference type="ARBA" id="ARBA00048721"/>
    </source>
</evidence>
<dbReference type="PANTHER" id="PTHR39321:SF3">
    <property type="entry name" value="PHOSPHOPANTETHEINE ADENYLYLTRANSFERASE"/>
    <property type="match status" value="1"/>
</dbReference>
<evidence type="ECO:0000256" key="1">
    <source>
        <dbReference type="ARBA" id="ARBA00002324"/>
    </source>
</evidence>
<evidence type="ECO:0000256" key="7">
    <source>
        <dbReference type="ARBA" id="ARBA00022741"/>
    </source>
</evidence>
<dbReference type="Pfam" id="PF01467">
    <property type="entry name" value="CTP_transf_like"/>
    <property type="match status" value="1"/>
</dbReference>
<dbReference type="EMBL" id="JACHEN010000054">
    <property type="protein sequence ID" value="MBB6218899.1"/>
    <property type="molecule type" value="Genomic_DNA"/>
</dbReference>
<dbReference type="SUPFAM" id="SSF48371">
    <property type="entry name" value="ARM repeat"/>
    <property type="match status" value="1"/>
</dbReference>
<evidence type="ECO:0000313" key="12">
    <source>
        <dbReference type="EMBL" id="MBB6218899.1"/>
    </source>
</evidence>
<keyword evidence="5 12" id="KW-0808">Transferase</keyword>
<keyword evidence="7" id="KW-0547">Nucleotide-binding</keyword>
<gene>
    <name evidence="12" type="ORF">HNQ80_005074</name>
</gene>
<name>A0A841L943_9FIRM</name>
<dbReference type="SUPFAM" id="SSF109604">
    <property type="entry name" value="HD-domain/PDEase-like"/>
    <property type="match status" value="1"/>
</dbReference>
<evidence type="ECO:0000256" key="6">
    <source>
        <dbReference type="ARBA" id="ARBA00022695"/>
    </source>
</evidence>
<organism evidence="12 13">
    <name type="scientific">Anaerosolibacter carboniphilus</name>
    <dbReference type="NCBI Taxonomy" id="1417629"/>
    <lineage>
        <taxon>Bacteria</taxon>
        <taxon>Bacillati</taxon>
        <taxon>Bacillota</taxon>
        <taxon>Clostridia</taxon>
        <taxon>Peptostreptococcales</taxon>
        <taxon>Thermotaleaceae</taxon>
        <taxon>Anaerosolibacter</taxon>
    </lineage>
</organism>
<evidence type="ECO:0000259" key="11">
    <source>
        <dbReference type="Pfam" id="PF01467"/>
    </source>
</evidence>
<protein>
    <recommendedName>
        <fullName evidence="3">nicotinate-nucleotide adenylyltransferase</fullName>
        <ecNumber evidence="3">2.7.7.18</ecNumber>
    </recommendedName>
</protein>
<evidence type="ECO:0000256" key="4">
    <source>
        <dbReference type="ARBA" id="ARBA00022642"/>
    </source>
</evidence>
<sequence>MFYPASTKLYDQIVNVLLHPNFLQEFSLQHKQVRKYIKDSSFIEQIQRMVAMEIYTCQMVLKLCEDMMLEVTEGDAPEDWLEYIFQYTLSKCFPGAVEIELKEHLEKASTLYLQVLRVVSNFQKTSRDGTWQSLYPLELLTEEEEEALENPEEYRAFKKAFDHDYIYEMMKLNYEVKGFSTLDHICGVHYLALHVGRQLKAAGVPIDLGRVSGAAAGHDIGKYGCRGVEVKRVPYLHYYYTGEWFKGHDIVYIRNVAINHSTWDLELENLSLESLILIYCDFRVKKKDGKTEGTGMHIFSLKDSFEVVLEKLDNVDAAKEQRYRRVYAKLEDFEKYMLQLGVNIEVGEVHQEPENRKKLQKNYALMEGEEVVEHLKHLAIHHNIRLMYMLRDESSLNSILEIARSEVELNRLRGYLNVIEEYSTYLTQKQKLITIQFLYELLTHPEDDIRKQCGELIGVLIALFDEEYRKEVPKDVQLKPAEMPGYGIFDKYLQLILYPDRKMTSIHRKWIGYNLSNVVTSIFSQCRKGQIREYIKTLLNYYRDEQPGDENTKIYQLEAIKHIPIYYCENEDIEILLDFIELGLQREEDTLRISALEAMGYLFSRLHQDGTCVERLKAMLVGVIHDSALIVENYMKLKLARMFKLGEFYIEKLEKRYKEDLGRTSDLFLSNLKTATHWTIKKAQVEFILDYTLDYQRNTGLHTAMHYCNLIKVSASQSVRKRAGEALIGIAPYLSLEQKNDIAIEMLRALEIEGYQFTKHIPDYLGRLILYLQPVELDEIIDDLMDKVKISNTQINSLLLQTIGIAIEHYPKYREFFQEEDGAYTNRLIRMLGILLNGMANYKEQTKQVAFRVIGKGIFGSAQLELEEKYHIFQLMAKKILTLLSDNMEDKELAFLNNSAGLNHIYRFISDCKFYRGEVQVQAQGRVAFFPGTFDPFTLSHKEIAKAIRDLGYEVYLAVDEFSWSKRTQANLIRRNIIKMSVANELGIYLYPEDLPTNIANPKDLEGLRANFPDADVHVVVGSDVVLNASAYREVQRNHSIHTFPHILFERVTGIGLERGQEMVEALNRISAGVIRLSLPQQYEDISSTQIRNYIDENRDTSNLMDPLVQKYIYAKGLYRREPQYKTLMEIKSVSVEIVEVEDFTPELFKDLSEQFCQNPRESLEQFHELSEKLSPKILLLRSTDRHGKILGFSAFHWVRSSMLYKEFKNEEISRYIRRNAIGRILVIDGIFAGDQEKFDNLDQVLLTETLAYNLAKDYTYAVFKNTVDKYVSPNLYDTLVLQGFISLEDENHKILAVDMTTPCTLGLEMESVIKEPFRSSEEVKKAMGRSRKRLQEAIVKLYPGNLVLAFDRAMMNENLIKKVCEINGVPTTPLVPRTLGPMMCVAFGMMLHGSIIPNTVTKSLHTDRQFGTDMKDYRTGAYPYYLNLENQVRMLRSFDRPVIIVDDILVQGHRLKALDPLLKNENVQVEKVLVGVLSDRGKELMDMQNREVDYAYYIPKLRVWFNESLLYPFISGDTLWRGYYPERNLIPSVNFILPYTYPGFIKGTSKEAIYHLSEVCLENAMDIMATVEAEYQRVHERKFTLAHLGEVFVSPRYPDHGKDVYYDINLNPSHYLKNDIEHLQRLKRMCLE</sequence>
<evidence type="ECO:0000256" key="3">
    <source>
        <dbReference type="ARBA" id="ARBA00012389"/>
    </source>
</evidence>
<comment type="pathway">
    <text evidence="2">Cofactor biosynthesis; NAD(+) biosynthesis; deamido-NAD(+) from nicotinate D-ribonucleotide: step 1/1.</text>
</comment>
<dbReference type="Gene3D" id="3.40.50.620">
    <property type="entry name" value="HUPs"/>
    <property type="match status" value="1"/>
</dbReference>
<keyword evidence="9" id="KW-0520">NAD</keyword>
<dbReference type="PANTHER" id="PTHR39321">
    <property type="entry name" value="NICOTINATE-NUCLEOTIDE ADENYLYLTRANSFERASE-RELATED"/>
    <property type="match status" value="1"/>
</dbReference>
<evidence type="ECO:0000256" key="8">
    <source>
        <dbReference type="ARBA" id="ARBA00022840"/>
    </source>
</evidence>
<dbReference type="InterPro" id="IPR016024">
    <property type="entry name" value="ARM-type_fold"/>
</dbReference>
<dbReference type="InterPro" id="IPR014729">
    <property type="entry name" value="Rossmann-like_a/b/a_fold"/>
</dbReference>
<keyword evidence="4" id="KW-0662">Pyridine nucleotide biosynthesis</keyword>
<feature type="domain" description="Cytidyltransferase-like" evidence="11">
    <location>
        <begin position="929"/>
        <end position="1093"/>
    </location>
</feature>
<dbReference type="InterPro" id="IPR004821">
    <property type="entry name" value="Cyt_trans-like"/>
</dbReference>
<dbReference type="Proteomes" id="UP000579281">
    <property type="component" value="Unassembled WGS sequence"/>
</dbReference>
<dbReference type="GO" id="GO:0009435">
    <property type="term" value="P:NAD+ biosynthetic process"/>
    <property type="evidence" value="ECO:0007669"/>
    <property type="project" value="InterPro"/>
</dbReference>
<dbReference type="RefSeq" id="WP_184313799.1">
    <property type="nucleotide sequence ID" value="NZ_JACHEN010000054.1"/>
</dbReference>
<comment type="caution">
    <text evidence="12">The sequence shown here is derived from an EMBL/GenBank/DDBJ whole genome shotgun (WGS) entry which is preliminary data.</text>
</comment>
<evidence type="ECO:0000256" key="9">
    <source>
        <dbReference type="ARBA" id="ARBA00023027"/>
    </source>
</evidence>
<dbReference type="InterPro" id="IPR005248">
    <property type="entry name" value="NadD/NMNAT"/>
</dbReference>